<dbReference type="AlphaFoldDB" id="A0A328DJA8"/>
<comment type="pathway">
    <text evidence="3">Glycerolipid metabolism; triacylglycerol biosynthesis.</text>
</comment>
<evidence type="ECO:0000256" key="4">
    <source>
        <dbReference type="ARBA" id="ARBA00005189"/>
    </source>
</evidence>
<dbReference type="EMBL" id="NQVE01000135">
    <property type="protein sequence ID" value="RAL45320.1"/>
    <property type="molecule type" value="Genomic_DNA"/>
</dbReference>
<comment type="similarity">
    <text evidence="8">In the N-terminal section; belongs to the long-chain O-acyltransferase family.</text>
</comment>
<dbReference type="GO" id="GO:0004144">
    <property type="term" value="F:diacylglycerol O-acyltransferase activity"/>
    <property type="evidence" value="ECO:0007669"/>
    <property type="project" value="UniProtKB-EC"/>
</dbReference>
<keyword evidence="5" id="KW-0808">Transferase</keyword>
<evidence type="ECO:0000256" key="9">
    <source>
        <dbReference type="ARBA" id="ARBA00047604"/>
    </source>
</evidence>
<evidence type="ECO:0000259" key="11">
    <source>
        <dbReference type="Pfam" id="PF03007"/>
    </source>
</evidence>
<dbReference type="PANTHER" id="PTHR31650:SF34">
    <property type="entry name" value="O-ACYLTRANSFERASE WSD1-LIKE ISOFORM X1"/>
    <property type="match status" value="1"/>
</dbReference>
<sequence>MEEALLFTNKLQEEQEEEWLFPVSPTGQYFNSSALSVCVLAVLDFEHPIDDSLAIPLIHNLFLPINPRFSSIMIIDEKGEKQWKKVEVRAEDHIRVPVFPPHSKSYDECFKDYLSEVAMEPLRQGMPLWEIHIVKYPTSAAAGNVIFKLHHALGDGFSLMGALLSCLQRADDPALPLTFPAFKEPSRVPGAGKDGPCKALPGLVSAVVNTVSDFGWSLMKSSFLEDDRTPIRSGDPGVEFRPVDINTIAFSIDKIKQIKTRLHVTINDVLCGVIFLGTRLYMEEMSDGGGELKNGKATALVLLNTRNIGGYRSTKEMVRSDGGDSSKWGNRFAFMHVAAPKSNSSSSSSSFSSNPIDFVSKAREIIQRKRNSSAVLLTGKVLDTLRHYSGPEATAKYVHNTLKNSSMTISNMIGPIEKMSLADQPLKGLYFMVVGVPQSLTITVMSYMRTLRIAVGTERGFIDAAKYEGCVRRAFHLISDAAAATAHCSIS</sequence>
<comment type="catalytic activity">
    <reaction evidence="10">
        <text>an acyl-CoA + a 1,2-diacyl-sn-glycerol = a triacyl-sn-glycerol + CoA</text>
        <dbReference type="Rhea" id="RHEA:10868"/>
        <dbReference type="ChEBI" id="CHEBI:17815"/>
        <dbReference type="ChEBI" id="CHEBI:57287"/>
        <dbReference type="ChEBI" id="CHEBI:58342"/>
        <dbReference type="ChEBI" id="CHEBI:64615"/>
        <dbReference type="EC" id="2.3.1.20"/>
    </reaction>
</comment>
<gene>
    <name evidence="13" type="ORF">DM860_014730</name>
</gene>
<evidence type="ECO:0000256" key="5">
    <source>
        <dbReference type="ARBA" id="ARBA00022679"/>
    </source>
</evidence>
<dbReference type="Pfam" id="PF06974">
    <property type="entry name" value="WS_DGAT_C"/>
    <property type="match status" value="1"/>
</dbReference>
<name>A0A328DJA8_9ASTE</name>
<comment type="caution">
    <text evidence="13">The sequence shown here is derived from an EMBL/GenBank/DDBJ whole genome shotgun (WGS) entry which is preliminary data.</text>
</comment>
<keyword evidence="6" id="KW-0256">Endoplasmic reticulum</keyword>
<dbReference type="GO" id="GO:0005789">
    <property type="term" value="C:endoplasmic reticulum membrane"/>
    <property type="evidence" value="ECO:0007669"/>
    <property type="project" value="UniProtKB-SubCell"/>
</dbReference>
<keyword evidence="7" id="KW-0012">Acyltransferase</keyword>
<dbReference type="InterPro" id="IPR045034">
    <property type="entry name" value="O-acyltransferase_WSD1-like"/>
</dbReference>
<dbReference type="UniPathway" id="UPA00282"/>
<accession>A0A328DJA8</accession>
<evidence type="ECO:0000256" key="10">
    <source>
        <dbReference type="ARBA" id="ARBA00048109"/>
    </source>
</evidence>
<evidence type="ECO:0000256" key="6">
    <source>
        <dbReference type="ARBA" id="ARBA00022824"/>
    </source>
</evidence>
<evidence type="ECO:0000256" key="7">
    <source>
        <dbReference type="ARBA" id="ARBA00023315"/>
    </source>
</evidence>
<comment type="subcellular location">
    <subcellularLocation>
        <location evidence="1">Cell membrane</location>
        <topology evidence="1">Single-pass membrane protein</topology>
    </subcellularLocation>
    <subcellularLocation>
        <location evidence="2">Endoplasmic reticulum membrane</location>
    </subcellularLocation>
</comment>
<protein>
    <submittedName>
        <fullName evidence="13">Uncharacterized protein</fullName>
    </submittedName>
</protein>
<feature type="domain" description="O-acyltransferase WSD1 C-terminal" evidence="12">
    <location>
        <begin position="328"/>
        <end position="478"/>
    </location>
</feature>
<proteinExistence type="inferred from homology"/>
<evidence type="ECO:0000256" key="2">
    <source>
        <dbReference type="ARBA" id="ARBA00004586"/>
    </source>
</evidence>
<evidence type="ECO:0000256" key="8">
    <source>
        <dbReference type="ARBA" id="ARBA00024360"/>
    </source>
</evidence>
<evidence type="ECO:0000256" key="1">
    <source>
        <dbReference type="ARBA" id="ARBA00004162"/>
    </source>
</evidence>
<evidence type="ECO:0000313" key="14">
    <source>
        <dbReference type="Proteomes" id="UP000249390"/>
    </source>
</evidence>
<evidence type="ECO:0000313" key="13">
    <source>
        <dbReference type="EMBL" id="RAL45320.1"/>
    </source>
</evidence>
<dbReference type="GO" id="GO:0019432">
    <property type="term" value="P:triglyceride biosynthetic process"/>
    <property type="evidence" value="ECO:0007669"/>
    <property type="project" value="UniProtKB-UniPathway"/>
</dbReference>
<dbReference type="GO" id="GO:0047196">
    <property type="term" value="F:long-chain-alcohol O-fatty-acyltransferase activity"/>
    <property type="evidence" value="ECO:0007669"/>
    <property type="project" value="UniProtKB-EC"/>
</dbReference>
<reference evidence="13 14" key="1">
    <citation type="submission" date="2018-06" db="EMBL/GenBank/DDBJ databases">
        <title>The Genome of Cuscuta australis (Dodder) Provides Insight into the Evolution of Plant Parasitism.</title>
        <authorList>
            <person name="Liu H."/>
        </authorList>
    </citation>
    <scope>NUCLEOTIDE SEQUENCE [LARGE SCALE GENOMIC DNA]</scope>
    <source>
        <strain evidence="14">cv. Yunnan</strain>
        <tissue evidence="13">Vines</tissue>
    </source>
</reference>
<comment type="catalytic activity">
    <reaction evidence="9">
        <text>a long chain fatty alcohol + a fatty acyl-CoA = a long-chain alcohol wax ester + CoA</text>
        <dbReference type="Rhea" id="RHEA:38443"/>
        <dbReference type="ChEBI" id="CHEBI:17135"/>
        <dbReference type="ChEBI" id="CHEBI:57287"/>
        <dbReference type="ChEBI" id="CHEBI:77636"/>
        <dbReference type="ChEBI" id="CHEBI:235323"/>
        <dbReference type="EC" id="2.3.1.75"/>
    </reaction>
</comment>
<dbReference type="InterPro" id="IPR009721">
    <property type="entry name" value="O-acyltransferase_WSD1_C"/>
</dbReference>
<evidence type="ECO:0000256" key="3">
    <source>
        <dbReference type="ARBA" id="ARBA00004771"/>
    </source>
</evidence>
<keyword evidence="14" id="KW-1185">Reference proteome</keyword>
<comment type="pathway">
    <text evidence="4">Lipid metabolism.</text>
</comment>
<organism evidence="13 14">
    <name type="scientific">Cuscuta australis</name>
    <dbReference type="NCBI Taxonomy" id="267555"/>
    <lineage>
        <taxon>Eukaryota</taxon>
        <taxon>Viridiplantae</taxon>
        <taxon>Streptophyta</taxon>
        <taxon>Embryophyta</taxon>
        <taxon>Tracheophyta</taxon>
        <taxon>Spermatophyta</taxon>
        <taxon>Magnoliopsida</taxon>
        <taxon>eudicotyledons</taxon>
        <taxon>Gunneridae</taxon>
        <taxon>Pentapetalae</taxon>
        <taxon>asterids</taxon>
        <taxon>lamiids</taxon>
        <taxon>Solanales</taxon>
        <taxon>Convolvulaceae</taxon>
        <taxon>Cuscuteae</taxon>
        <taxon>Cuscuta</taxon>
        <taxon>Cuscuta subgen. Grammica</taxon>
        <taxon>Cuscuta sect. Cleistogrammica</taxon>
    </lineage>
</organism>
<dbReference type="Pfam" id="PF03007">
    <property type="entry name" value="WS_DGAT_cat"/>
    <property type="match status" value="1"/>
</dbReference>
<dbReference type="GO" id="GO:0005886">
    <property type="term" value="C:plasma membrane"/>
    <property type="evidence" value="ECO:0007669"/>
    <property type="project" value="UniProtKB-SubCell"/>
</dbReference>
<dbReference type="InterPro" id="IPR004255">
    <property type="entry name" value="O-acyltransferase_WSD1_N"/>
</dbReference>
<feature type="domain" description="O-acyltransferase WSD1-like N-terminal" evidence="11">
    <location>
        <begin position="82"/>
        <end position="269"/>
    </location>
</feature>
<dbReference type="PANTHER" id="PTHR31650">
    <property type="entry name" value="O-ACYLTRANSFERASE (WSD1-LIKE) FAMILY PROTEIN"/>
    <property type="match status" value="1"/>
</dbReference>
<evidence type="ECO:0000259" key="12">
    <source>
        <dbReference type="Pfam" id="PF06974"/>
    </source>
</evidence>
<dbReference type="Proteomes" id="UP000249390">
    <property type="component" value="Unassembled WGS sequence"/>
</dbReference>